<evidence type="ECO:0000313" key="10">
    <source>
        <dbReference type="Proteomes" id="UP001146793"/>
    </source>
</evidence>
<dbReference type="GO" id="GO:0030276">
    <property type="term" value="F:clathrin binding"/>
    <property type="evidence" value="ECO:0007669"/>
    <property type="project" value="InterPro"/>
</dbReference>
<accession>A0AAV8AAZ0</accession>
<evidence type="ECO:0000256" key="7">
    <source>
        <dbReference type="SAM" id="MobiDB-lite"/>
    </source>
</evidence>
<dbReference type="PANTHER" id="PTHR11134">
    <property type="entry name" value="ADAPTOR COMPLEX SUBUNIT BETA FAMILY MEMBER"/>
    <property type="match status" value="1"/>
</dbReference>
<evidence type="ECO:0000256" key="5">
    <source>
        <dbReference type="ARBA" id="ARBA00023136"/>
    </source>
</evidence>
<dbReference type="InterPro" id="IPR026739">
    <property type="entry name" value="AP_beta"/>
</dbReference>
<dbReference type="InterPro" id="IPR015151">
    <property type="entry name" value="B-adaptin_app_sub_C"/>
</dbReference>
<dbReference type="InterPro" id="IPR002553">
    <property type="entry name" value="Clathrin/coatomer_adapt-like_N"/>
</dbReference>
<comment type="caution">
    <text evidence="9">The sequence shown here is derived from an EMBL/GenBank/DDBJ whole genome shotgun (WGS) entry which is preliminary data.</text>
</comment>
<dbReference type="Pfam" id="PF01602">
    <property type="entry name" value="Adaptin_N"/>
    <property type="match status" value="1"/>
</dbReference>
<evidence type="ECO:0000256" key="4">
    <source>
        <dbReference type="ARBA" id="ARBA00022927"/>
    </source>
</evidence>
<evidence type="ECO:0000256" key="6">
    <source>
        <dbReference type="PIRNR" id="PIRNR002291"/>
    </source>
</evidence>
<reference evidence="9" key="1">
    <citation type="submission" date="2022-08" db="EMBL/GenBank/DDBJ databases">
        <title>Novel sulphate-reducing endosymbionts in the free-living metamonad Anaeramoeba.</title>
        <authorList>
            <person name="Jerlstrom-Hultqvist J."/>
            <person name="Cepicka I."/>
            <person name="Gallot-Lavallee L."/>
            <person name="Salas-Leiva D."/>
            <person name="Curtis B.A."/>
            <person name="Zahonova K."/>
            <person name="Pipaliya S."/>
            <person name="Dacks J."/>
            <person name="Roger A.J."/>
        </authorList>
    </citation>
    <scope>NUCLEOTIDE SEQUENCE</scope>
    <source>
        <strain evidence="9">Busselton2</strain>
    </source>
</reference>
<feature type="domain" description="Beta-adaptin appendage C-terminal subdomain" evidence="8">
    <location>
        <begin position="740"/>
        <end position="850"/>
    </location>
</feature>
<organism evidence="9 10">
    <name type="scientific">Anaeramoeba flamelloides</name>
    <dbReference type="NCBI Taxonomy" id="1746091"/>
    <lineage>
        <taxon>Eukaryota</taxon>
        <taxon>Metamonada</taxon>
        <taxon>Anaeramoebidae</taxon>
        <taxon>Anaeramoeba</taxon>
    </lineage>
</organism>
<dbReference type="GO" id="GO:0016192">
    <property type="term" value="P:vesicle-mediated transport"/>
    <property type="evidence" value="ECO:0007669"/>
    <property type="project" value="InterPro"/>
</dbReference>
<feature type="compositionally biased region" description="Acidic residues" evidence="7">
    <location>
        <begin position="639"/>
        <end position="650"/>
    </location>
</feature>
<dbReference type="GO" id="GO:0030131">
    <property type="term" value="C:clathrin adaptor complex"/>
    <property type="evidence" value="ECO:0007669"/>
    <property type="project" value="InterPro"/>
</dbReference>
<dbReference type="InterPro" id="IPR012295">
    <property type="entry name" value="TBP_dom_sf"/>
</dbReference>
<keyword evidence="4 6" id="KW-0653">Protein transport</keyword>
<evidence type="ECO:0000313" key="9">
    <source>
        <dbReference type="EMBL" id="KAJ3450000.1"/>
    </source>
</evidence>
<name>A0AAV8AAZ0_9EUKA</name>
<dbReference type="SMART" id="SM01020">
    <property type="entry name" value="B2-adapt-app_C"/>
    <property type="match status" value="1"/>
</dbReference>
<feature type="compositionally biased region" description="Polar residues" evidence="7">
    <location>
        <begin position="654"/>
        <end position="663"/>
    </location>
</feature>
<feature type="region of interest" description="Disordered" evidence="7">
    <location>
        <begin position="631"/>
        <end position="678"/>
    </location>
</feature>
<evidence type="ECO:0000259" key="8">
    <source>
        <dbReference type="SMART" id="SM01020"/>
    </source>
</evidence>
<proteinExistence type="inferred from homology"/>
<evidence type="ECO:0000256" key="3">
    <source>
        <dbReference type="ARBA" id="ARBA00022448"/>
    </source>
</evidence>
<dbReference type="InterPro" id="IPR011989">
    <property type="entry name" value="ARM-like"/>
</dbReference>
<dbReference type="GO" id="GO:0012505">
    <property type="term" value="C:endomembrane system"/>
    <property type="evidence" value="ECO:0007669"/>
    <property type="project" value="UniProtKB-SubCell"/>
</dbReference>
<keyword evidence="3 6" id="KW-0813">Transport</keyword>
<dbReference type="Pfam" id="PF09066">
    <property type="entry name" value="B2-adapt-app_C"/>
    <property type="match status" value="1"/>
</dbReference>
<keyword evidence="5 6" id="KW-0472">Membrane</keyword>
<dbReference type="InterPro" id="IPR016024">
    <property type="entry name" value="ARM-type_fold"/>
</dbReference>
<dbReference type="InterPro" id="IPR016342">
    <property type="entry name" value="AP_complex_bsu_1_2_4"/>
</dbReference>
<dbReference type="PIRSF" id="PIRSF002291">
    <property type="entry name" value="AP_complex_beta"/>
    <property type="match status" value="1"/>
</dbReference>
<comment type="similarity">
    <text evidence="2 6">Belongs to the adaptor complexes large subunit family.</text>
</comment>
<evidence type="ECO:0000256" key="1">
    <source>
        <dbReference type="ARBA" id="ARBA00004308"/>
    </source>
</evidence>
<comment type="subcellular location">
    <subcellularLocation>
        <location evidence="1">Endomembrane system</location>
    </subcellularLocation>
</comment>
<evidence type="ECO:0000256" key="2">
    <source>
        <dbReference type="ARBA" id="ARBA00006613"/>
    </source>
</evidence>
<dbReference type="GO" id="GO:0006886">
    <property type="term" value="P:intracellular protein transport"/>
    <property type="evidence" value="ECO:0007669"/>
    <property type="project" value="InterPro"/>
</dbReference>
<sequence>MTNLDERNVMVLKEKLKKIGIKEIKKRQQIILELIEYMNKGIDVSHLFNEMIQASQTTDLVQKKLINLYLLTHSSSHPKTAIMAVNTFRKDTESYDPFIRGLALRSMTSLNNPEILEYITPQVIKLLGDKVGYVRRIAVISLIKLWRLDPKALDIEQIKFKLYKMVLDQDPQVLVNAVLAINTIFQKFGGIVLNSEIISHCLKRLSSLSNWGMGIILGLIAKYAPKNEEESIFILNHCDGLLNHENSYVVLSASKVLVNLVEDLPNLKTQILQRIKEPLLTLISCKDDEINYSILKHIHLITTQLPKIFYSDYNKFFILKTDKSYLRNVKLDILTEIIYSNNVQHIIEEISCYVTNSQRDKEFSRKAIFTFSKIIRKYPKYSKPILQELISFIDLEIDYIIESSIIIMKDVLQILPSSIEMIKKYIGIISKLIMDFETDTVNTNLYEIEKEMGMESREAIKEKMENECKIENQYKMESKCSLIWICGQYSNDIEKSPYILESFIENFQKLTARSQLELLTATIKLFCKRPAESQKMLGLLLKISIQKQNNVDVIDRSLFYYRVLKTGIQNILKIVFNHDLNENITIKIMGETRNELLDELLDDFNSLSVVYDKPYYQINHNYQILLKGSKEQEGQQNDNEFDDEDEDSDVDNLGNENQKLQNTDNDDENEKLININKNDQNQENIRMLINEEEKEFEKRKEFIGENEEESENEFENENEFKFELENGKEKKFKAGGDWELDPEAILTPTDFQKEWIKPKENKTISLFFKKKITKEELLDKLKENHIMTIASGIINNNIKLFCYAQRIFDQEFVLIELIYDGIENKAEITLKSKKHQFVQEFSSYITSFLTFHL</sequence>
<dbReference type="Proteomes" id="UP001146793">
    <property type="component" value="Unassembled WGS sequence"/>
</dbReference>
<dbReference type="Gene3D" id="3.30.310.10">
    <property type="entry name" value="TATA-Binding Protein"/>
    <property type="match status" value="1"/>
</dbReference>
<dbReference type="SUPFAM" id="SSF48371">
    <property type="entry name" value="ARM repeat"/>
    <property type="match status" value="1"/>
</dbReference>
<dbReference type="Gene3D" id="1.25.10.10">
    <property type="entry name" value="Leucine-rich Repeat Variant"/>
    <property type="match status" value="1"/>
</dbReference>
<protein>
    <recommendedName>
        <fullName evidence="6">AP complex subunit beta</fullName>
    </recommendedName>
</protein>
<gene>
    <name evidence="9" type="ORF">M0812_06162</name>
</gene>
<dbReference type="EMBL" id="JANTQA010000012">
    <property type="protein sequence ID" value="KAJ3450000.1"/>
    <property type="molecule type" value="Genomic_DNA"/>
</dbReference>
<dbReference type="AlphaFoldDB" id="A0AAV8AAZ0"/>